<reference evidence="3" key="2">
    <citation type="submission" date="2019-10" db="EMBL/GenBank/DDBJ databases">
        <authorList>
            <consortium name="NCBI Genome Project"/>
        </authorList>
    </citation>
    <scope>NUCLEOTIDE SEQUENCE</scope>
    <source>
        <strain evidence="3">NI907</strain>
    </source>
</reference>
<evidence type="ECO:0000256" key="1">
    <source>
        <dbReference type="SAM" id="MobiDB-lite"/>
    </source>
</evidence>
<feature type="region of interest" description="Disordered" evidence="1">
    <location>
        <begin position="1"/>
        <end position="87"/>
    </location>
</feature>
<reference evidence="3" key="1">
    <citation type="journal article" date="2019" name="Mol. Biol. Evol.">
        <title>Blast fungal genomes show frequent chromosomal changes, gene gains and losses, and effector gene turnover.</title>
        <authorList>
            <person name="Gomez Luciano L.B."/>
            <person name="Jason Tsai I."/>
            <person name="Chuma I."/>
            <person name="Tosa Y."/>
            <person name="Chen Y.H."/>
            <person name="Li J.Y."/>
            <person name="Li M.Y."/>
            <person name="Jade Lu M.Y."/>
            <person name="Nakayashiki H."/>
            <person name="Li W.H."/>
        </authorList>
    </citation>
    <scope>NUCLEOTIDE SEQUENCE</scope>
    <source>
        <strain evidence="3">NI907</strain>
    </source>
</reference>
<organism evidence="2 3">
    <name type="scientific">Pyricularia grisea</name>
    <name type="common">Crabgrass-specific blast fungus</name>
    <name type="synonym">Magnaporthe grisea</name>
    <dbReference type="NCBI Taxonomy" id="148305"/>
    <lineage>
        <taxon>Eukaryota</taxon>
        <taxon>Fungi</taxon>
        <taxon>Dikarya</taxon>
        <taxon>Ascomycota</taxon>
        <taxon>Pezizomycotina</taxon>
        <taxon>Sordariomycetes</taxon>
        <taxon>Sordariomycetidae</taxon>
        <taxon>Magnaporthales</taxon>
        <taxon>Pyriculariaceae</taxon>
        <taxon>Pyricularia</taxon>
    </lineage>
</organism>
<protein>
    <submittedName>
        <fullName evidence="3">Uncharacterized protein</fullName>
    </submittedName>
</protein>
<reference evidence="3" key="3">
    <citation type="submission" date="2025-08" db="UniProtKB">
        <authorList>
            <consortium name="RefSeq"/>
        </authorList>
    </citation>
    <scope>IDENTIFICATION</scope>
    <source>
        <strain evidence="3">NI907</strain>
    </source>
</reference>
<evidence type="ECO:0000313" key="3">
    <source>
        <dbReference type="RefSeq" id="XP_030987573.1"/>
    </source>
</evidence>
<dbReference type="Proteomes" id="UP000515153">
    <property type="component" value="Unplaced"/>
</dbReference>
<name>A0A6P8BJT1_PYRGI</name>
<dbReference type="AlphaFoldDB" id="A0A6P8BJT1"/>
<proteinExistence type="predicted"/>
<dbReference type="GeneID" id="41956276"/>
<feature type="non-terminal residue" evidence="3">
    <location>
        <position position="1"/>
    </location>
</feature>
<dbReference type="KEGG" id="pgri:PgNI_01289"/>
<dbReference type="RefSeq" id="XP_030987573.1">
    <property type="nucleotide sequence ID" value="XM_031121362.1"/>
</dbReference>
<feature type="compositionally biased region" description="Basic residues" evidence="1">
    <location>
        <begin position="1"/>
        <end position="11"/>
    </location>
</feature>
<accession>A0A6P8BJT1</accession>
<sequence>KKKKKKKKKSTAKTWLAPIQHKKKYNTHTERERPTSTTIPKSRRGGLYREGVRQNISAGQEKRRCDEPGDGQASHIFQRDASPVDGS</sequence>
<keyword evidence="2" id="KW-1185">Reference proteome</keyword>
<gene>
    <name evidence="3" type="ORF">PgNI_01289</name>
</gene>
<evidence type="ECO:0000313" key="2">
    <source>
        <dbReference type="Proteomes" id="UP000515153"/>
    </source>
</evidence>